<reference evidence="3" key="1">
    <citation type="submission" date="2008-08" db="EMBL/GenBank/DDBJ databases">
        <title>Complete sequence of Vibrio fischeri strain MJ11.</title>
        <authorList>
            <person name="Mandel M.J."/>
            <person name="Stabb E.V."/>
            <person name="Ruby E.G."/>
            <person name="Ferriera S."/>
            <person name="Johnson J."/>
            <person name="Kravitz S."/>
            <person name="Beeson K."/>
            <person name="Sutton G."/>
            <person name="Rogers Y.-H."/>
            <person name="Friedman R."/>
            <person name="Frazier M."/>
            <person name="Venter J.C."/>
        </authorList>
    </citation>
    <scope>NUCLEOTIDE SEQUENCE [LARGE SCALE GENOMIC DNA]</scope>
    <source>
        <strain evidence="3">MJ11</strain>
    </source>
</reference>
<keyword evidence="1" id="KW-0812">Transmembrane</keyword>
<dbReference type="Proteomes" id="UP000001857">
    <property type="component" value="Chromosome I"/>
</dbReference>
<dbReference type="HOGENOM" id="CLU_894142_0_0_6"/>
<sequence length="311" mass="33741">MKQTITKYGIIGTAIAVTSPQVVTANNNIEREFGSPRSIQEDPYKNLDPQLKLKLNQSNLPSDIWDDLGKLESMWEKVNTPSAYMRRFNNAEISHNAKQEISVTYEHKLMAALSDPNLRYMASEGDYYSLLSELTNRGVISGDASSEMSKNMMEVLANNKSVRDRASELFSTVSTPNDYQFLVKAVKNETRVVGGVAVVIVGVALVAGAVYVVAATGVYVATSAAFTVGGGGNCVNCHAPSNDYMVMKTFADEVGNTVLASKVFIKMKQDEAKAAIDASLSLGLISIKDTEYNNVINAMNRIIEENAGVGQ</sequence>
<reference evidence="2 3" key="2">
    <citation type="journal article" date="2009" name="Nature">
        <title>A single regulatory gene is sufficient to alter bacterial host range.</title>
        <authorList>
            <person name="Mandel M.J."/>
            <person name="Wollenberg M.S."/>
            <person name="Stabb E.V."/>
            <person name="Visick K.L."/>
            <person name="Ruby E.G."/>
        </authorList>
    </citation>
    <scope>NUCLEOTIDE SEQUENCE [LARGE SCALE GENOMIC DNA]</scope>
    <source>
        <strain evidence="2 3">MJ11</strain>
    </source>
</reference>
<proteinExistence type="predicted"/>
<feature type="transmembrane region" description="Helical" evidence="1">
    <location>
        <begin position="192"/>
        <end position="214"/>
    </location>
</feature>
<dbReference type="RefSeq" id="WP_012534189.1">
    <property type="nucleotide sequence ID" value="NC_011184.1"/>
</dbReference>
<evidence type="ECO:0000256" key="1">
    <source>
        <dbReference type="SAM" id="Phobius"/>
    </source>
</evidence>
<evidence type="ECO:0000313" key="3">
    <source>
        <dbReference type="Proteomes" id="UP000001857"/>
    </source>
</evidence>
<gene>
    <name evidence="2" type="ordered locus">VFMJ11_1049</name>
</gene>
<dbReference type="KEGG" id="vfm:VFMJ11_1049"/>
<organism evidence="2 3">
    <name type="scientific">Aliivibrio fischeri (strain MJ11)</name>
    <name type="common">Vibrio fischeri</name>
    <dbReference type="NCBI Taxonomy" id="388396"/>
    <lineage>
        <taxon>Bacteria</taxon>
        <taxon>Pseudomonadati</taxon>
        <taxon>Pseudomonadota</taxon>
        <taxon>Gammaproteobacteria</taxon>
        <taxon>Vibrionales</taxon>
        <taxon>Vibrionaceae</taxon>
        <taxon>Aliivibrio</taxon>
    </lineage>
</organism>
<evidence type="ECO:0000313" key="2">
    <source>
        <dbReference type="EMBL" id="ACH67089.1"/>
    </source>
</evidence>
<name>B5FD52_ALIFM</name>
<keyword evidence="1" id="KW-0472">Membrane</keyword>
<dbReference type="AlphaFoldDB" id="B5FD52"/>
<dbReference type="EMBL" id="CP001139">
    <property type="protein sequence ID" value="ACH67089.1"/>
    <property type="molecule type" value="Genomic_DNA"/>
</dbReference>
<accession>B5FD52</accession>
<keyword evidence="1" id="KW-1133">Transmembrane helix</keyword>
<protein>
    <submittedName>
        <fullName evidence="2">Uncharacterized protein</fullName>
    </submittedName>
</protein>